<dbReference type="RefSeq" id="WP_377403222.1">
    <property type="nucleotide sequence ID" value="NZ_JBHTFQ010000005.1"/>
</dbReference>
<dbReference type="NCBIfam" id="TIGR00229">
    <property type="entry name" value="sensory_box"/>
    <property type="match status" value="1"/>
</dbReference>
<keyword evidence="3" id="KW-0157">Chromophore</keyword>
<comment type="caution">
    <text evidence="5">The sequence shown here is derived from an EMBL/GenBank/DDBJ whole genome shotgun (WGS) entry which is preliminary data.</text>
</comment>
<dbReference type="SUPFAM" id="SSF55785">
    <property type="entry name" value="PYP-like sensor domain (PAS domain)"/>
    <property type="match status" value="1"/>
</dbReference>
<evidence type="ECO:0000259" key="4">
    <source>
        <dbReference type="PROSITE" id="PS50112"/>
    </source>
</evidence>
<keyword evidence="6" id="KW-1185">Reference proteome</keyword>
<dbReference type="CDD" id="cd00130">
    <property type="entry name" value="PAS"/>
    <property type="match status" value="1"/>
</dbReference>
<name>A0ABW2UL44_9RHOB</name>
<sequence>MATLPLERVRGVFERSPVALTLCDLQQADAPLVLANERFSNLTGYGASEIIGRNCRFLQGAEDNEAARAEIRDALARCHEVQVILRNYRKDGTPFDNLLFLNPVGGDGRYMLGSQFGLTGTRSEPLTDAASRHVQGLSADLQRLAATSDALRNEQRRHMADVAAGLVTTWLRSQR</sequence>
<feature type="domain" description="PAS" evidence="4">
    <location>
        <begin position="5"/>
        <end position="78"/>
    </location>
</feature>
<dbReference type="PANTHER" id="PTHR47429:SF2">
    <property type="entry name" value="PROTEIN TWIN LOV 1"/>
    <property type="match status" value="1"/>
</dbReference>
<dbReference type="PANTHER" id="PTHR47429">
    <property type="entry name" value="PROTEIN TWIN LOV 1"/>
    <property type="match status" value="1"/>
</dbReference>
<dbReference type="PROSITE" id="PS50112">
    <property type="entry name" value="PAS"/>
    <property type="match status" value="1"/>
</dbReference>
<dbReference type="EMBL" id="JBHTFQ010000005">
    <property type="protein sequence ID" value="MFC7704663.1"/>
    <property type="molecule type" value="Genomic_DNA"/>
</dbReference>
<accession>A0ABW2UL44</accession>
<reference evidence="6" key="1">
    <citation type="journal article" date="2019" name="Int. J. Syst. Evol. Microbiol.">
        <title>The Global Catalogue of Microorganisms (GCM) 10K type strain sequencing project: providing services to taxonomists for standard genome sequencing and annotation.</title>
        <authorList>
            <consortium name="The Broad Institute Genomics Platform"/>
            <consortium name="The Broad Institute Genome Sequencing Center for Infectious Disease"/>
            <person name="Wu L."/>
            <person name="Ma J."/>
        </authorList>
    </citation>
    <scope>NUCLEOTIDE SEQUENCE [LARGE SCALE GENOMIC DNA]</scope>
    <source>
        <strain evidence="6">CGMCC 1.12750</strain>
    </source>
</reference>
<dbReference type="Pfam" id="PF13426">
    <property type="entry name" value="PAS_9"/>
    <property type="match status" value="1"/>
</dbReference>
<evidence type="ECO:0000256" key="3">
    <source>
        <dbReference type="ARBA" id="ARBA00022991"/>
    </source>
</evidence>
<evidence type="ECO:0000256" key="2">
    <source>
        <dbReference type="ARBA" id="ARBA00022643"/>
    </source>
</evidence>
<proteinExistence type="predicted"/>
<gene>
    <name evidence="5" type="ORF">ACFQXB_10705</name>
</gene>
<evidence type="ECO:0000313" key="6">
    <source>
        <dbReference type="Proteomes" id="UP001596516"/>
    </source>
</evidence>
<evidence type="ECO:0000256" key="1">
    <source>
        <dbReference type="ARBA" id="ARBA00022630"/>
    </source>
</evidence>
<protein>
    <submittedName>
        <fullName evidence="5">PAS domain-containing protein</fullName>
    </submittedName>
</protein>
<keyword evidence="1" id="KW-0285">Flavoprotein</keyword>
<keyword evidence="2" id="KW-0288">FMN</keyword>
<dbReference type="Gene3D" id="3.30.450.20">
    <property type="entry name" value="PAS domain"/>
    <property type="match status" value="1"/>
</dbReference>
<organism evidence="5 6">
    <name type="scientific">Plastorhodobacter daqingensis</name>
    <dbReference type="NCBI Taxonomy" id="1387281"/>
    <lineage>
        <taxon>Bacteria</taxon>
        <taxon>Pseudomonadati</taxon>
        <taxon>Pseudomonadota</taxon>
        <taxon>Alphaproteobacteria</taxon>
        <taxon>Rhodobacterales</taxon>
        <taxon>Paracoccaceae</taxon>
        <taxon>Plastorhodobacter</taxon>
    </lineage>
</organism>
<dbReference type="InterPro" id="IPR035965">
    <property type="entry name" value="PAS-like_dom_sf"/>
</dbReference>
<dbReference type="InterPro" id="IPR000014">
    <property type="entry name" value="PAS"/>
</dbReference>
<dbReference type="Proteomes" id="UP001596516">
    <property type="component" value="Unassembled WGS sequence"/>
</dbReference>
<evidence type="ECO:0000313" key="5">
    <source>
        <dbReference type="EMBL" id="MFC7704663.1"/>
    </source>
</evidence>
<dbReference type="SMART" id="SM00091">
    <property type="entry name" value="PAS"/>
    <property type="match status" value="1"/>
</dbReference>